<keyword evidence="3" id="KW-0969">Cilium</keyword>
<name>A0ABV7EB33_9SPHN</name>
<dbReference type="Pfam" id="PF13144">
    <property type="entry name" value="ChapFlgA"/>
    <property type="match status" value="1"/>
</dbReference>
<evidence type="ECO:0000259" key="2">
    <source>
        <dbReference type="Pfam" id="PF13144"/>
    </source>
</evidence>
<dbReference type="RefSeq" id="WP_336918525.1">
    <property type="nucleotide sequence ID" value="NZ_JBANRN010000005.1"/>
</dbReference>
<dbReference type="Proteomes" id="UP001595378">
    <property type="component" value="Unassembled WGS sequence"/>
</dbReference>
<organism evidence="3 4">
    <name type="scientific">Alteraurantiacibacter lauratis</name>
    <dbReference type="NCBI Taxonomy" id="2054627"/>
    <lineage>
        <taxon>Bacteria</taxon>
        <taxon>Pseudomonadati</taxon>
        <taxon>Pseudomonadota</taxon>
        <taxon>Alphaproteobacteria</taxon>
        <taxon>Sphingomonadales</taxon>
        <taxon>Erythrobacteraceae</taxon>
        <taxon>Alteraurantiacibacter</taxon>
    </lineage>
</organism>
<dbReference type="InterPro" id="IPR017585">
    <property type="entry name" value="SAF_FlgA"/>
</dbReference>
<evidence type="ECO:0000313" key="4">
    <source>
        <dbReference type="Proteomes" id="UP001595378"/>
    </source>
</evidence>
<sequence>MKPRLALLPALALAALPSALAAQAGGFADPAAIDAEIAAFTGAPAGSPGGARHPVDRRLRMAACPQPLALAWHGRRADMVRVECPAIAGWQIFVPVNAAASPATAIAAARPVPVVERGQILTVAVEGRGFSVTQQAEALEAGAIGDWIRVRPDAQRGATATARTGSNREPLRARITHPGRAVIPVG</sequence>
<dbReference type="Gene3D" id="2.30.30.760">
    <property type="match status" value="1"/>
</dbReference>
<reference evidence="4" key="1">
    <citation type="journal article" date="2019" name="Int. J. Syst. Evol. Microbiol.">
        <title>The Global Catalogue of Microorganisms (GCM) 10K type strain sequencing project: providing services to taxonomists for standard genome sequencing and annotation.</title>
        <authorList>
            <consortium name="The Broad Institute Genomics Platform"/>
            <consortium name="The Broad Institute Genome Sequencing Center for Infectious Disease"/>
            <person name="Wu L."/>
            <person name="Ma J."/>
        </authorList>
    </citation>
    <scope>NUCLEOTIDE SEQUENCE [LARGE SCALE GENOMIC DNA]</scope>
    <source>
        <strain evidence="4">KCTC 52606</strain>
    </source>
</reference>
<keyword evidence="4" id="KW-1185">Reference proteome</keyword>
<evidence type="ECO:0000256" key="1">
    <source>
        <dbReference type="SAM" id="SignalP"/>
    </source>
</evidence>
<dbReference type="EMBL" id="JBHRSU010000003">
    <property type="protein sequence ID" value="MFC3099905.1"/>
    <property type="molecule type" value="Genomic_DNA"/>
</dbReference>
<evidence type="ECO:0000313" key="3">
    <source>
        <dbReference type="EMBL" id="MFC3099905.1"/>
    </source>
</evidence>
<keyword evidence="1" id="KW-0732">Signal</keyword>
<gene>
    <name evidence="3" type="ORF">ACFODK_03260</name>
</gene>
<feature type="domain" description="Flagella basal body P-ring formation protein FlgA SAF" evidence="2">
    <location>
        <begin position="110"/>
        <end position="158"/>
    </location>
</feature>
<feature type="chain" id="PRO_5046870306" evidence="1">
    <location>
        <begin position="22"/>
        <end position="186"/>
    </location>
</feature>
<feature type="signal peptide" evidence="1">
    <location>
        <begin position="1"/>
        <end position="21"/>
    </location>
</feature>
<protein>
    <submittedName>
        <fullName evidence="3">Flagella basal body P-ring formation protein FlgA</fullName>
    </submittedName>
</protein>
<keyword evidence="3" id="KW-0282">Flagellum</keyword>
<accession>A0ABV7EB33</accession>
<proteinExistence type="predicted"/>
<keyword evidence="3" id="KW-0966">Cell projection</keyword>
<comment type="caution">
    <text evidence="3">The sequence shown here is derived from an EMBL/GenBank/DDBJ whole genome shotgun (WGS) entry which is preliminary data.</text>
</comment>